<dbReference type="eggNOG" id="COG1669">
    <property type="taxonomic scope" value="Bacteria"/>
</dbReference>
<name>A0A081BUM2_VECG1</name>
<dbReference type="HOGENOM" id="CLU_2080107_0_0_0"/>
<keyword evidence="2" id="KW-0808">Transferase</keyword>
<dbReference type="InterPro" id="IPR043519">
    <property type="entry name" value="NT_sf"/>
</dbReference>
<sequence length="117" mass="13766">MSQQYTKLKTRWQHEQQTRVERSTKMKHALNARGIPVFKKFGIHKVVLFGSVLTRRSTQTSDIDLLVLSLSSADYWKFRHELEQAIGYPVDIYTQDDEPVFVQKILQRGEIVYEIQP</sequence>
<proteinExistence type="predicted"/>
<dbReference type="PANTHER" id="PTHR43852">
    <property type="entry name" value="NUCLEOTIDYLTRANSFERASE"/>
    <property type="match status" value="1"/>
</dbReference>
<dbReference type="STRING" id="1499967.U27_02989"/>
<accession>A0A081BUM2</accession>
<evidence type="ECO:0000313" key="2">
    <source>
        <dbReference type="EMBL" id="GAK56027.1"/>
    </source>
</evidence>
<feature type="domain" description="Polymerase beta nucleotidyltransferase" evidence="1">
    <location>
        <begin position="38"/>
        <end position="115"/>
    </location>
</feature>
<evidence type="ECO:0000259" key="1">
    <source>
        <dbReference type="Pfam" id="PF18765"/>
    </source>
</evidence>
<dbReference type="GO" id="GO:0016740">
    <property type="term" value="F:transferase activity"/>
    <property type="evidence" value="ECO:0007669"/>
    <property type="project" value="UniProtKB-KW"/>
</dbReference>
<gene>
    <name evidence="2" type="ORF">U27_02989</name>
</gene>
<dbReference type="Pfam" id="PF18765">
    <property type="entry name" value="Polbeta"/>
    <property type="match status" value="1"/>
</dbReference>
<keyword evidence="3" id="KW-1185">Reference proteome</keyword>
<protein>
    <submittedName>
        <fullName evidence="2">Nucleotidyltransferase domain protein</fullName>
    </submittedName>
</protein>
<dbReference type="PANTHER" id="PTHR43852:SF2">
    <property type="entry name" value="PROTEIN ADENYLYLTRANSFERASE MNTA"/>
    <property type="match status" value="1"/>
</dbReference>
<dbReference type="AlphaFoldDB" id="A0A081BUM2"/>
<dbReference type="Gene3D" id="3.30.460.10">
    <property type="entry name" value="Beta Polymerase, domain 2"/>
    <property type="match status" value="1"/>
</dbReference>
<dbReference type="InterPro" id="IPR052930">
    <property type="entry name" value="TA_antitoxin_MntA"/>
</dbReference>
<dbReference type="SUPFAM" id="SSF81301">
    <property type="entry name" value="Nucleotidyltransferase"/>
    <property type="match status" value="1"/>
</dbReference>
<reference evidence="2" key="1">
    <citation type="journal article" date="2015" name="PeerJ">
        <title>First genomic representation of candidate bacterial phylum KSB3 points to enhanced environmental sensing as a trigger of wastewater bulking.</title>
        <authorList>
            <person name="Sekiguchi Y."/>
            <person name="Ohashi A."/>
            <person name="Parks D.H."/>
            <person name="Yamauchi T."/>
            <person name="Tyson G.W."/>
            <person name="Hugenholtz P."/>
        </authorList>
    </citation>
    <scope>NUCLEOTIDE SEQUENCE [LARGE SCALE GENOMIC DNA]</scope>
</reference>
<dbReference type="EMBL" id="DF820464">
    <property type="protein sequence ID" value="GAK56027.1"/>
    <property type="molecule type" value="Genomic_DNA"/>
</dbReference>
<organism evidence="2">
    <name type="scientific">Vecturithrix granuli</name>
    <dbReference type="NCBI Taxonomy" id="1499967"/>
    <lineage>
        <taxon>Bacteria</taxon>
        <taxon>Candidatus Moduliflexota</taxon>
        <taxon>Candidatus Vecturitrichia</taxon>
        <taxon>Candidatus Vecturitrichales</taxon>
        <taxon>Candidatus Vecturitrichaceae</taxon>
        <taxon>Candidatus Vecturithrix</taxon>
    </lineage>
</organism>
<dbReference type="InterPro" id="IPR041633">
    <property type="entry name" value="Polbeta"/>
</dbReference>
<evidence type="ECO:0000313" key="3">
    <source>
        <dbReference type="Proteomes" id="UP000030661"/>
    </source>
</evidence>
<dbReference type="Proteomes" id="UP000030661">
    <property type="component" value="Unassembled WGS sequence"/>
</dbReference>
<dbReference type="CDD" id="cd05403">
    <property type="entry name" value="NT_KNTase_like"/>
    <property type="match status" value="1"/>
</dbReference>